<evidence type="ECO:0000313" key="2">
    <source>
        <dbReference type="EMBL" id="KZS42907.1"/>
    </source>
</evidence>
<keyword evidence="1" id="KW-0732">Signal</keyword>
<dbReference type="RefSeq" id="WP_066308170.1">
    <property type="nucleotide sequence ID" value="NZ_LQRT01000001.1"/>
</dbReference>
<feature type="chain" id="PRO_5007842306" description="Peptidase M10 metallopeptidase domain-containing protein" evidence="1">
    <location>
        <begin position="20"/>
        <end position="203"/>
    </location>
</feature>
<keyword evidence="3" id="KW-1185">Reference proteome</keyword>
<dbReference type="OrthoDB" id="1158432at2"/>
<dbReference type="InterPro" id="IPR024079">
    <property type="entry name" value="MetalloPept_cat_dom_sf"/>
</dbReference>
<dbReference type="Proteomes" id="UP000076715">
    <property type="component" value="Unassembled WGS sequence"/>
</dbReference>
<dbReference type="EMBL" id="LQRT01000001">
    <property type="protein sequence ID" value="KZS42907.1"/>
    <property type="molecule type" value="Genomic_DNA"/>
</dbReference>
<dbReference type="GO" id="GO:0008237">
    <property type="term" value="F:metallopeptidase activity"/>
    <property type="evidence" value="ECO:0007669"/>
    <property type="project" value="InterPro"/>
</dbReference>
<evidence type="ECO:0000256" key="1">
    <source>
        <dbReference type="SAM" id="SignalP"/>
    </source>
</evidence>
<comment type="caution">
    <text evidence="2">The sequence shown here is derived from an EMBL/GenBank/DDBJ whole genome shotgun (WGS) entry which is preliminary data.</text>
</comment>
<accession>A0A163D0N9</accession>
<gene>
    <name evidence="2" type="ORF">AWE51_16210</name>
</gene>
<proteinExistence type="predicted"/>
<name>A0A163D0N9_9FLAO</name>
<dbReference type="Gene3D" id="3.40.390.10">
    <property type="entry name" value="Collagenase (Catalytic Domain)"/>
    <property type="match status" value="1"/>
</dbReference>
<dbReference type="SUPFAM" id="SSF55486">
    <property type="entry name" value="Metalloproteases ('zincins'), catalytic domain"/>
    <property type="match status" value="1"/>
</dbReference>
<organism evidence="2 3">
    <name type="scientific">Aquimarina aggregata</name>
    <dbReference type="NCBI Taxonomy" id="1642818"/>
    <lineage>
        <taxon>Bacteria</taxon>
        <taxon>Pseudomonadati</taxon>
        <taxon>Bacteroidota</taxon>
        <taxon>Flavobacteriia</taxon>
        <taxon>Flavobacteriales</taxon>
        <taxon>Flavobacteriaceae</taxon>
        <taxon>Aquimarina</taxon>
    </lineage>
</organism>
<reference evidence="2 3" key="1">
    <citation type="submission" date="2016-01" db="EMBL/GenBank/DDBJ databases">
        <title>The draft genome sequence of Aquimarina sp. RZW4-3-2.</title>
        <authorList>
            <person name="Wang Y."/>
        </authorList>
    </citation>
    <scope>NUCLEOTIDE SEQUENCE [LARGE SCALE GENOMIC DNA]</scope>
    <source>
        <strain evidence="2 3">RZW4-3-2</strain>
    </source>
</reference>
<feature type="signal peptide" evidence="1">
    <location>
        <begin position="1"/>
        <end position="19"/>
    </location>
</feature>
<sequence>MKQLTFLLLVLLLPSCSVEDDSAPLFIEPIYVNNPTFKLKLDIIYVLPNEKYAKSKYNIDESKYLDYLNGCFFNRHDIGIVLGESRTLVNPELYDLKDDRGNESAIFERETKGTCKPDRLNMYIIPRTNTIAIAGLGVTQRTLITDEFLFKTTSPHEIGHSLGLHHLDVDGNIMSRVKPYLRKEFNSEQVSELIQQIITINNR</sequence>
<evidence type="ECO:0000313" key="3">
    <source>
        <dbReference type="Proteomes" id="UP000076715"/>
    </source>
</evidence>
<evidence type="ECO:0008006" key="4">
    <source>
        <dbReference type="Google" id="ProtNLM"/>
    </source>
</evidence>
<dbReference type="AlphaFoldDB" id="A0A163D0N9"/>
<protein>
    <recommendedName>
        <fullName evidence="4">Peptidase M10 metallopeptidase domain-containing protein</fullName>
    </recommendedName>
</protein>